<evidence type="ECO:0000313" key="2">
    <source>
        <dbReference type="Proteomes" id="UP001198983"/>
    </source>
</evidence>
<dbReference type="EMBL" id="CP081135">
    <property type="protein sequence ID" value="UEL47222.1"/>
    <property type="molecule type" value="Genomic_DNA"/>
</dbReference>
<sequence>MDVVLIDAVWKKPNHTNNDYEYIDGVLENARIVRKVDYIENEYIAFEYTMVSNNYGTIGISTNKELKSVYATGKFGYKRELKEVEKGLWISFPQYAWSEELKSYQAISYPIGINQCGIIKFEGEDSNGDRFETPEVKIKPSLITEEEYEIMESQLRIITENLVDNYQKDYSGESPANSLINLNILNSHIQDICEILEEINDRPEECLIEVKDTVKIDKIKKFNPRLFIEQEMYPFKNTFYATVNQKSFDIKEHRILKGAIKELLETCRNQKRYEEGIISSIRSQIQDIQKIKTDDNNIIQKANYKIKILKNKGIYIKNRIEIWESLYLKLETTLELGIFVVITGIDEWEETHIFNFNPLYQQVFEKFEIVNKLLRKNEILSIFQNDLIKSPDLYEKWVFFKVLDYFINDLNFKYGEINVIDNMIDYYNKYSTLRGFSIEIKNCNNNKIVITSEKNLEGQMPDISLVFIDEYKSKEVFLDAKYKPYSRKGGILFNDLNKSAHRYIQLSQISPGAFLVHPDEDLEDDFEKLKPHKCGYFKLRPSDDKGIRIFGKLVMHFYMGWDDLCPECGKEGSTLESNSYKAHYECKDSKCGTFWVQNSCRYRIREHPNCIRNLYKYIDSNYHRESKFEWDVHCPVCGKSYRGDIN</sequence>
<evidence type="ECO:0008006" key="3">
    <source>
        <dbReference type="Google" id="ProtNLM"/>
    </source>
</evidence>
<dbReference type="AlphaFoldDB" id="A0AAX2ZDA3"/>
<accession>A0AAX2ZDA3</accession>
<dbReference type="RefSeq" id="WP_228415707.1">
    <property type="nucleotide sequence ID" value="NZ_CP081135.1"/>
</dbReference>
<protein>
    <recommendedName>
        <fullName evidence="3">DUF2357 domain-containing protein</fullName>
    </recommendedName>
</protein>
<dbReference type="Proteomes" id="UP001198983">
    <property type="component" value="Chromosome"/>
</dbReference>
<organism evidence="1 2">
    <name type="scientific">Terrisporobacter hibernicus</name>
    <dbReference type="NCBI Taxonomy" id="2813371"/>
    <lineage>
        <taxon>Bacteria</taxon>
        <taxon>Bacillati</taxon>
        <taxon>Bacillota</taxon>
        <taxon>Clostridia</taxon>
        <taxon>Peptostreptococcales</taxon>
        <taxon>Peptostreptococcaceae</taxon>
        <taxon>Terrisporobacter</taxon>
    </lineage>
</organism>
<gene>
    <name evidence="1" type="ORF">JW646_16555</name>
</gene>
<reference evidence="1 2" key="1">
    <citation type="journal article" date="2023" name="Int. J. Syst. Evol. Microbiol.">
        <title>Terrisporobacter hibernicus sp. nov., isolated from bovine faeces in Northern Ireland.</title>
        <authorList>
            <person name="Mitchell M."/>
            <person name="Nguyen S.V."/>
            <person name="Connor M."/>
            <person name="Fairley D.J."/>
            <person name="Donoghue O."/>
            <person name="Marshall H."/>
            <person name="Koolman L."/>
            <person name="McMullan G."/>
            <person name="Schaffer K.E."/>
            <person name="McGrath J.W."/>
            <person name="Fanning S."/>
        </authorList>
    </citation>
    <scope>NUCLEOTIDE SEQUENCE [LARGE SCALE GENOMIC DNA]</scope>
    <source>
        <strain evidence="1 2">MCA3</strain>
    </source>
</reference>
<keyword evidence="2" id="KW-1185">Reference proteome</keyword>
<dbReference type="KEGG" id="tem:JW646_16555"/>
<proteinExistence type="predicted"/>
<name>A0AAX2ZDA3_9FIRM</name>
<evidence type="ECO:0000313" key="1">
    <source>
        <dbReference type="EMBL" id="UEL47222.1"/>
    </source>
</evidence>